<reference evidence="1" key="1">
    <citation type="submission" date="2021-05" db="EMBL/GenBank/DDBJ databases">
        <authorList>
            <person name="Pan Q."/>
            <person name="Jouanno E."/>
            <person name="Zahm M."/>
            <person name="Klopp C."/>
            <person name="Cabau C."/>
            <person name="Louis A."/>
            <person name="Berthelot C."/>
            <person name="Parey E."/>
            <person name="Roest Crollius H."/>
            <person name="Montfort J."/>
            <person name="Robinson-Rechavi M."/>
            <person name="Bouchez O."/>
            <person name="Lampietro C."/>
            <person name="Lopez Roques C."/>
            <person name="Donnadieu C."/>
            <person name="Postlethwait J."/>
            <person name="Bobe J."/>
            <person name="Dillon D."/>
            <person name="Chandos A."/>
            <person name="von Hippel F."/>
            <person name="Guiguen Y."/>
        </authorList>
    </citation>
    <scope>NUCLEOTIDE SEQUENCE</scope>
    <source>
        <strain evidence="1">YG-Jan2019</strain>
    </source>
</reference>
<name>A0ACC2F6P5_DALPE</name>
<dbReference type="EMBL" id="CM055760">
    <property type="protein sequence ID" value="KAJ7987042.1"/>
    <property type="molecule type" value="Genomic_DNA"/>
</dbReference>
<dbReference type="Proteomes" id="UP001157502">
    <property type="component" value="Chromosome 33"/>
</dbReference>
<evidence type="ECO:0000313" key="1">
    <source>
        <dbReference type="EMBL" id="KAJ7987042.1"/>
    </source>
</evidence>
<accession>A0ACC2F6P5</accession>
<sequence length="2331" mass="264154">MGATVSVRNQTPYTWYYEVVGDGGRSGTLQGWNNEQINLSGRWVHNYLKLRYYTHSWNSFSYEFNSHKGDGNQTFTIIETSGRSLIQLQCSTEDNSPTCPNYGKQEEDRIRQQQEEMERRRQEEQRRQEQEERRRQEQLERERRIQQQEEMERQRQEEQRRQEQEERRRQEQLERERRIQQEIERESELSGKKVSKGQEKLRQELKLKSLRAQQLNHQRTQVLHQMIEDDAAAVRRDEPADIKNNFEELLKKYEINEDKQDDKKEDKIQNRIKSLQNELTIQYFGEPQQALWCLLRIDSAISEGEHSLTERFSILTAVVELTLTNNSGSEKVYQPDLDQKNVFFIRLLELLYGTNPTLAQQLVLSILTMFPEVSEKNKWLLSQILFNMIWTPSEILLFLQSVVGKDQELATSILHTVRTNKLDLLSTLSALKENEPVKYLQLYADAEMDKDANTIINEMRNEKYPDKLVSITEEILGFMTEELPKYAKVDLNQETIDETKQMIKSLDLTNPDLEVLKVILVRMSIAVQDCSTIYFQNGKSIEGYFPCINPQKSLQTAEKIEGYFPRLTQLASLLMLLLPQLTGEKGILLEIGTGEGKSCILAMFATIQAIRGINIDIVTSSPVLARRDQEEWQKLYDMFGVTSSVVPPPQIQGSSSESRDSRLQEAYKKQLVYGTVGSFAADALRQEFEKDTTRGERKFDMVIVDEVDYMTLDNGVQVTFLSHEASGLRHLDQVLASIWSMVSMCQPIEMEETGEIEWATGIQHFHKAAKLAVIGPETSKKFSEFDILATGVELGLYSVEDFNMFMQALETTDEDNTMENRQIIDTFMAKVGVTQQCDLLTILENALDNTVAIDCYAVNNNKAVLVEKKTLDHNPDILDIKMLLLENGRASEIIAEDKLIKATVSELMSKIKYSHNSELKSDFLIIPSFLEKFLENRLPVFVQNALKAIMMTQGREYMIDQALEYVIDTHLYHAIIPVDFQASGVLEKNKRWGDGLQQFLEMKHQLAITPLSNVTNYLSNVHYFKRYLKGNGLFGVSGTLGGDADKDFLARHYKTNSYTIPAHRHKKVVELPAIQVSGKDQWMEILCKTAWRVADGGGRGTDIKIDKDVNLCGGLFVLLTHYPGSRRVEKQVFGRTGRKGNPGMVQMIVCEDTLAPAYQGQPVEIMRQIREEYEVTRIKDMETDELLEINIKEELFETFCTFLEQFDSKFTKDEKEDLSGMKQNNVPQCFKDRSTKFDYQPALNALKETWALWLTLHEEHINRHEDIIVLKEDLLKHITNRSNMLLDGKSHTFYDHIKQAIGRTDLHCRNKNNCDYGAKSYWKDVEDCDPFYSAVALYNQAFITINMAKGDYKTEASDLLEKAKTKVDVYLSETTNTMVSFQMATRGNFEPHHEGEQNFLKQIDSRMSIYKAWINNISIAVNKLDELKENGTAETEESSVFSLSENKDYITANELTALYENGLLIVFEVKKKPEFCFDALICFFIGMCQVILGGFICALSFGSATNIGLGFINEGVSDMIEGITGMITGTFSWVSWAISKSISIGMSLLTAGFSVIKKVAKSVYQATKGLLNGTKTLSSVAKDVIGAGKHAFKSIKGAVKSITKGVVRSSTATMTTVFKQATKYAVQEVAKQGINTALNYVIDTGIQAVFKEILRDAFTDSVSSTVKKNAELSVSLTEYIASAVPKGAFKTSTSYKIDSKLEQQIKDLVQIMIKDLIPELMNDDTTSNVGEVISRLSEVSKEGLKLVEINEKNKLAKGIKISLEIAEYATKLAKMVRSIPTEHVINDVFIVNLIKTIEDQQQDLGKYDQDGRHNLPDVIRLNNELLISISESVSDAFIDACSGHMTSFVNGYVKNKFKGATGKMVGNVLGRYKTEAFFKDLQHNYDMKTASKTTGKTLSETERKELLDFAENIGDVNRPASVLDIYVLTNSDLVQGKCIRLTVVDQQGKTLSEETYPGTNSSAGQITLRLTKEKVVSEKETISKVKDTIKGVQNPYSGHFDIIQDGAVIPVHSENQNSFYTAVAQATMSDKTNDEINKEAVNLRNNVKDQIKNNLPAHSEMIQTQRSYDALKNNHGKYTIVGGSKTETQSNVEYEKDISPMKKASYGSPGLTEYNIAKNYQLALVGPYKIMKTTSMFSNETENRGIVVADHILPKDSLKLARDHPQIEYLRQRNQKLYDLIDSIGSDPNGMNLVAMRVLKQHHRDALTTGTCKESDNCRKLLADTLVNGDAEKSLKLSFIMAHPVASNQLRHNAGHPLSLGSNASFMSTEGTVSYYKAGFNQMLNHHSENGFIDQNQLESLKSWVADDKYLDLNTPESTDVLKAIERKNLP</sequence>
<gene>
    <name evidence="1" type="ORF">DPEC_G00334660</name>
</gene>
<organism evidence="1 2">
    <name type="scientific">Dallia pectoralis</name>
    <name type="common">Alaska blackfish</name>
    <dbReference type="NCBI Taxonomy" id="75939"/>
    <lineage>
        <taxon>Eukaryota</taxon>
        <taxon>Metazoa</taxon>
        <taxon>Chordata</taxon>
        <taxon>Craniata</taxon>
        <taxon>Vertebrata</taxon>
        <taxon>Euteleostomi</taxon>
        <taxon>Actinopterygii</taxon>
        <taxon>Neopterygii</taxon>
        <taxon>Teleostei</taxon>
        <taxon>Protacanthopterygii</taxon>
        <taxon>Esociformes</taxon>
        <taxon>Umbridae</taxon>
        <taxon>Dallia</taxon>
    </lineage>
</organism>
<evidence type="ECO:0000313" key="2">
    <source>
        <dbReference type="Proteomes" id="UP001157502"/>
    </source>
</evidence>
<keyword evidence="2" id="KW-1185">Reference proteome</keyword>
<proteinExistence type="predicted"/>
<protein>
    <submittedName>
        <fullName evidence="1">Uncharacterized protein</fullName>
    </submittedName>
</protein>
<comment type="caution">
    <text evidence="1">The sequence shown here is derived from an EMBL/GenBank/DDBJ whole genome shotgun (WGS) entry which is preliminary data.</text>
</comment>